<dbReference type="Proteomes" id="UP000807469">
    <property type="component" value="Unassembled WGS sequence"/>
</dbReference>
<reference evidence="2" key="1">
    <citation type="submission" date="2020-11" db="EMBL/GenBank/DDBJ databases">
        <authorList>
            <consortium name="DOE Joint Genome Institute"/>
            <person name="Ahrendt S."/>
            <person name="Riley R."/>
            <person name="Andreopoulos W."/>
            <person name="Labutti K."/>
            <person name="Pangilinan J."/>
            <person name="Ruiz-Duenas F.J."/>
            <person name="Barrasa J.M."/>
            <person name="Sanchez-Garcia M."/>
            <person name="Camarero S."/>
            <person name="Miyauchi S."/>
            <person name="Serrano A."/>
            <person name="Linde D."/>
            <person name="Babiker R."/>
            <person name="Drula E."/>
            <person name="Ayuso-Fernandez I."/>
            <person name="Pacheco R."/>
            <person name="Padilla G."/>
            <person name="Ferreira P."/>
            <person name="Barriuso J."/>
            <person name="Kellner H."/>
            <person name="Castanera R."/>
            <person name="Alfaro M."/>
            <person name="Ramirez L."/>
            <person name="Pisabarro A.G."/>
            <person name="Kuo A."/>
            <person name="Tritt A."/>
            <person name="Lipzen A."/>
            <person name="He G."/>
            <person name="Yan M."/>
            <person name="Ng V."/>
            <person name="Cullen D."/>
            <person name="Martin F."/>
            <person name="Rosso M.-N."/>
            <person name="Henrissat B."/>
            <person name="Hibbett D."/>
            <person name="Martinez A.T."/>
            <person name="Grigoriev I.V."/>
        </authorList>
    </citation>
    <scope>NUCLEOTIDE SEQUENCE</scope>
    <source>
        <strain evidence="2">CIRM-BRFM 674</strain>
    </source>
</reference>
<dbReference type="OrthoDB" id="2804062at2759"/>
<sequence>QEKRNSLYRRIHQWRDAQLAYTPMVASLLLKHTASPLGGVQDFSPVTTQVEEALLFLPSSLSDTMRNSIQNIASKELQLRKAQSTEALEDIRRGHRMITGLAQFKKLNICGAGNKANTRMRTLYDRLQARIQRAANRYWAARDAVQQLEPDGLWAAQLRPLNSGDIRGPGRQPDDPVQVRKRRFEQSWIWSVAQSLGKDTTEEEFDDTMRAEWAKMRARRDRWEEEYRLVLEEMRWTIAYLRWKALWWRSQAYRRNDADKIMPQGLKAYALRQAHLLDSLATSCIARWAPTLSAEGIVPSWIGDPISNFEPDQEEEGSDNEDEAEENEEDLDHVYC</sequence>
<accession>A0A9P5YJ71</accession>
<evidence type="ECO:0000313" key="2">
    <source>
        <dbReference type="EMBL" id="KAF9470823.1"/>
    </source>
</evidence>
<evidence type="ECO:0000313" key="3">
    <source>
        <dbReference type="Proteomes" id="UP000807469"/>
    </source>
</evidence>
<comment type="caution">
    <text evidence="2">The sequence shown here is derived from an EMBL/GenBank/DDBJ whole genome shotgun (WGS) entry which is preliminary data.</text>
</comment>
<feature type="region of interest" description="Disordered" evidence="1">
    <location>
        <begin position="305"/>
        <end position="336"/>
    </location>
</feature>
<keyword evidence="3" id="KW-1185">Reference proteome</keyword>
<feature type="non-terminal residue" evidence="2">
    <location>
        <position position="1"/>
    </location>
</feature>
<name>A0A9P5YJ71_9AGAR</name>
<dbReference type="EMBL" id="MU155839">
    <property type="protein sequence ID" value="KAF9470823.1"/>
    <property type="molecule type" value="Genomic_DNA"/>
</dbReference>
<proteinExistence type="predicted"/>
<dbReference type="AlphaFoldDB" id="A0A9P5YJ71"/>
<evidence type="ECO:0000256" key="1">
    <source>
        <dbReference type="SAM" id="MobiDB-lite"/>
    </source>
</evidence>
<gene>
    <name evidence="2" type="ORF">BDN70DRAFT_820860</name>
</gene>
<protein>
    <submittedName>
        <fullName evidence="2">Uncharacterized protein</fullName>
    </submittedName>
</protein>
<organism evidence="2 3">
    <name type="scientific">Pholiota conissans</name>
    <dbReference type="NCBI Taxonomy" id="109636"/>
    <lineage>
        <taxon>Eukaryota</taxon>
        <taxon>Fungi</taxon>
        <taxon>Dikarya</taxon>
        <taxon>Basidiomycota</taxon>
        <taxon>Agaricomycotina</taxon>
        <taxon>Agaricomycetes</taxon>
        <taxon>Agaricomycetidae</taxon>
        <taxon>Agaricales</taxon>
        <taxon>Agaricineae</taxon>
        <taxon>Strophariaceae</taxon>
        <taxon>Pholiota</taxon>
    </lineage>
</organism>
<feature type="compositionally biased region" description="Acidic residues" evidence="1">
    <location>
        <begin position="311"/>
        <end position="336"/>
    </location>
</feature>